<dbReference type="Pfam" id="PF04149">
    <property type="entry name" value="DUF397"/>
    <property type="match status" value="1"/>
</dbReference>
<dbReference type="Proteomes" id="UP000317982">
    <property type="component" value="Unassembled WGS sequence"/>
</dbReference>
<name>A0A545AM57_9ACTN</name>
<accession>A0A545AM57</accession>
<keyword evidence="3" id="KW-1185">Reference proteome</keyword>
<comment type="caution">
    <text evidence="2">The sequence shown here is derived from an EMBL/GenBank/DDBJ whole genome shotgun (WGS) entry which is preliminary data.</text>
</comment>
<dbReference type="EMBL" id="VIRS01000018">
    <property type="protein sequence ID" value="TQS42412.1"/>
    <property type="molecule type" value="Genomic_DNA"/>
</dbReference>
<proteinExistence type="predicted"/>
<protein>
    <submittedName>
        <fullName evidence="2">DUF397 domain-containing protein</fullName>
    </submittedName>
</protein>
<dbReference type="AlphaFoldDB" id="A0A545AM57"/>
<dbReference type="OrthoDB" id="4299240at2"/>
<gene>
    <name evidence="2" type="ORF">FL583_24190</name>
</gene>
<organism evidence="2 3">
    <name type="scientific">Cryptosporangium phraense</name>
    <dbReference type="NCBI Taxonomy" id="2593070"/>
    <lineage>
        <taxon>Bacteria</taxon>
        <taxon>Bacillati</taxon>
        <taxon>Actinomycetota</taxon>
        <taxon>Actinomycetes</taxon>
        <taxon>Cryptosporangiales</taxon>
        <taxon>Cryptosporangiaceae</taxon>
        <taxon>Cryptosporangium</taxon>
    </lineage>
</organism>
<dbReference type="RefSeq" id="WP_142707102.1">
    <property type="nucleotide sequence ID" value="NZ_VIRS01000018.1"/>
</dbReference>
<dbReference type="InterPro" id="IPR007278">
    <property type="entry name" value="DUF397"/>
</dbReference>
<evidence type="ECO:0000313" key="2">
    <source>
        <dbReference type="EMBL" id="TQS42412.1"/>
    </source>
</evidence>
<dbReference type="InParanoid" id="A0A545AM57"/>
<feature type="domain" description="DUF397" evidence="1">
    <location>
        <begin position="9"/>
        <end position="61"/>
    </location>
</feature>
<evidence type="ECO:0000313" key="3">
    <source>
        <dbReference type="Proteomes" id="UP000317982"/>
    </source>
</evidence>
<evidence type="ECO:0000259" key="1">
    <source>
        <dbReference type="Pfam" id="PF04149"/>
    </source>
</evidence>
<sequence length="68" mass="7208">MTNIDLTYAPWHKSSASSGNGNCVEVALMNAVVAVRDTKDRGGPALVLPASEWRSFLDGAKAGEFDLV</sequence>
<reference evidence="2 3" key="1">
    <citation type="submission" date="2019-07" db="EMBL/GenBank/DDBJ databases">
        <title>Cryptosporangium phraense sp. nov., isolated from plant litter.</title>
        <authorList>
            <person name="Suriyachadkun C."/>
        </authorList>
    </citation>
    <scope>NUCLEOTIDE SEQUENCE [LARGE SCALE GENOMIC DNA]</scope>
    <source>
        <strain evidence="2 3">A-T 5661</strain>
    </source>
</reference>